<feature type="transmembrane region" description="Helical" evidence="8">
    <location>
        <begin position="240"/>
        <end position="264"/>
    </location>
</feature>
<dbReference type="OrthoDB" id="9783652at2"/>
<reference evidence="9 10" key="1">
    <citation type="submission" date="2017-09" db="EMBL/GenBank/DDBJ databases">
        <title>Bacterial strain isolated from the female urinary microbiota.</title>
        <authorList>
            <person name="Thomas-White K."/>
            <person name="Kumar N."/>
            <person name="Forster S."/>
            <person name="Putonti C."/>
            <person name="Lawley T."/>
            <person name="Wolfe A.J."/>
        </authorList>
    </citation>
    <scope>NUCLEOTIDE SEQUENCE [LARGE SCALE GENOMIC DNA]</scope>
    <source>
        <strain evidence="9 10">UMB0852</strain>
    </source>
</reference>
<accession>A0A2N6SNA0</accession>
<dbReference type="Pfam" id="PF00953">
    <property type="entry name" value="Glycos_transf_4"/>
    <property type="match status" value="1"/>
</dbReference>
<organism evidence="9 10">
    <name type="scientific">Dolosicoccus paucivorans</name>
    <dbReference type="NCBI Taxonomy" id="84521"/>
    <lineage>
        <taxon>Bacteria</taxon>
        <taxon>Bacillati</taxon>
        <taxon>Bacillota</taxon>
        <taxon>Bacilli</taxon>
        <taxon>Lactobacillales</taxon>
        <taxon>Aerococcaceae</taxon>
        <taxon>Dolosicoccus</taxon>
    </lineage>
</organism>
<dbReference type="GO" id="GO:0046872">
    <property type="term" value="F:metal ion binding"/>
    <property type="evidence" value="ECO:0007669"/>
    <property type="project" value="UniProtKB-KW"/>
</dbReference>
<keyword evidence="10" id="KW-1185">Reference proteome</keyword>
<feature type="transmembrane region" description="Helical" evidence="8">
    <location>
        <begin position="215"/>
        <end position="234"/>
    </location>
</feature>
<dbReference type="GO" id="GO:0005886">
    <property type="term" value="C:plasma membrane"/>
    <property type="evidence" value="ECO:0007669"/>
    <property type="project" value="UniProtKB-SubCell"/>
</dbReference>
<dbReference type="CDD" id="cd06853">
    <property type="entry name" value="GT_WecA_like"/>
    <property type="match status" value="1"/>
</dbReference>
<keyword evidence="5 8" id="KW-1133">Transmembrane helix</keyword>
<name>A0A2N6SNA0_9LACT</name>
<evidence type="ECO:0000256" key="1">
    <source>
        <dbReference type="ARBA" id="ARBA00004651"/>
    </source>
</evidence>
<proteinExistence type="predicted"/>
<feature type="transmembrane region" description="Helical" evidence="8">
    <location>
        <begin position="323"/>
        <end position="341"/>
    </location>
</feature>
<protein>
    <submittedName>
        <fullName evidence="9">Undecaprenyl/decaprenyl-phosphate alpha-N-acetylglucosaminyl 1-phosphate transferase</fullName>
    </submittedName>
</protein>
<dbReference type="GO" id="GO:0044038">
    <property type="term" value="P:cell wall macromolecule biosynthetic process"/>
    <property type="evidence" value="ECO:0007669"/>
    <property type="project" value="TreeGrafter"/>
</dbReference>
<feature type="transmembrane region" description="Helical" evidence="8">
    <location>
        <begin position="165"/>
        <end position="185"/>
    </location>
</feature>
<feature type="transmembrane region" description="Helical" evidence="8">
    <location>
        <begin position="139"/>
        <end position="158"/>
    </location>
</feature>
<keyword evidence="2" id="KW-1003">Cell membrane</keyword>
<evidence type="ECO:0000256" key="3">
    <source>
        <dbReference type="ARBA" id="ARBA00022679"/>
    </source>
</evidence>
<feature type="binding site" evidence="7">
    <location>
        <position position="156"/>
    </location>
    <ligand>
        <name>Mg(2+)</name>
        <dbReference type="ChEBI" id="CHEBI:18420"/>
    </ligand>
</feature>
<evidence type="ECO:0000313" key="10">
    <source>
        <dbReference type="Proteomes" id="UP000235682"/>
    </source>
</evidence>
<sequence>MKDYLQQGGWVYLTTGLLSAFLTYGLIYWSKKRQIYDLDPHGIKSQNNVATFGGVALFISFWAGVYLLKIPFSPFTKTLAMSSLIVLVTGIIDDYHPLSPVQKSIGILIASHLLYAQTDIQIAPYYLLSTLSPGVKQSLIYLATIGWFYFLTNSVNLLDGLDGVASSVSATSLIMLALISLNFSLTVQKSLIQMMLLLVCAIIGFLFFNWPPAKIYLGDTGSLFIGFMCAVFSVSGLKNASFYTLLVPLLVYLIPVFDAFYALVRRLFSGHSISKGDQEHLHHRMLHSGWHVQQIIFGLVSLTIVSGLLASLTYTYYQYRHSILLVVVLLILSLIGWMKYLKKDNK</sequence>
<dbReference type="GO" id="GO:0009103">
    <property type="term" value="P:lipopolysaccharide biosynthetic process"/>
    <property type="evidence" value="ECO:0007669"/>
    <property type="project" value="TreeGrafter"/>
</dbReference>
<feature type="transmembrane region" description="Helical" evidence="8">
    <location>
        <begin position="191"/>
        <end position="208"/>
    </location>
</feature>
<dbReference type="STRING" id="84521.SAMN04487994_102018"/>
<keyword evidence="7" id="KW-0460">Magnesium</keyword>
<dbReference type="AlphaFoldDB" id="A0A2N6SNA0"/>
<evidence type="ECO:0000313" key="9">
    <source>
        <dbReference type="EMBL" id="PMC58558.1"/>
    </source>
</evidence>
<comment type="cofactor">
    <cofactor evidence="7">
        <name>Mg(2+)</name>
        <dbReference type="ChEBI" id="CHEBI:18420"/>
    </cofactor>
</comment>
<feature type="transmembrane region" description="Helical" evidence="8">
    <location>
        <begin position="49"/>
        <end position="68"/>
    </location>
</feature>
<gene>
    <name evidence="9" type="ORF">CJ205_03820</name>
</gene>
<dbReference type="InterPro" id="IPR000715">
    <property type="entry name" value="Glycosyl_transferase_4"/>
</dbReference>
<dbReference type="Proteomes" id="UP000235682">
    <property type="component" value="Unassembled WGS sequence"/>
</dbReference>
<evidence type="ECO:0000256" key="6">
    <source>
        <dbReference type="ARBA" id="ARBA00023136"/>
    </source>
</evidence>
<dbReference type="GO" id="GO:0071555">
    <property type="term" value="P:cell wall organization"/>
    <property type="evidence" value="ECO:0007669"/>
    <property type="project" value="TreeGrafter"/>
</dbReference>
<evidence type="ECO:0000256" key="5">
    <source>
        <dbReference type="ARBA" id="ARBA00022989"/>
    </source>
</evidence>
<dbReference type="PANTHER" id="PTHR22926:SF3">
    <property type="entry name" value="UNDECAPRENYL-PHOSPHATE ALPHA-N-ACETYLGLUCOSAMINYL 1-PHOSPHATE TRANSFERASE"/>
    <property type="match status" value="1"/>
</dbReference>
<keyword evidence="3 9" id="KW-0808">Transferase</keyword>
<feature type="binding site" evidence="7">
    <location>
        <position position="219"/>
    </location>
    <ligand>
        <name>Mg(2+)</name>
        <dbReference type="ChEBI" id="CHEBI:18420"/>
    </ligand>
</feature>
<dbReference type="PANTHER" id="PTHR22926">
    <property type="entry name" value="PHOSPHO-N-ACETYLMURAMOYL-PENTAPEPTIDE-TRANSFERASE"/>
    <property type="match status" value="1"/>
</dbReference>
<comment type="subcellular location">
    <subcellularLocation>
        <location evidence="1">Cell membrane</location>
        <topology evidence="1">Multi-pass membrane protein</topology>
    </subcellularLocation>
</comment>
<evidence type="ECO:0000256" key="4">
    <source>
        <dbReference type="ARBA" id="ARBA00022692"/>
    </source>
</evidence>
<keyword evidence="6 8" id="KW-0472">Membrane</keyword>
<feature type="transmembrane region" description="Helical" evidence="8">
    <location>
        <begin position="295"/>
        <end position="317"/>
    </location>
</feature>
<dbReference type="GO" id="GO:0016780">
    <property type="term" value="F:phosphotransferase activity, for other substituted phosphate groups"/>
    <property type="evidence" value="ECO:0007669"/>
    <property type="project" value="InterPro"/>
</dbReference>
<feature type="transmembrane region" description="Helical" evidence="8">
    <location>
        <begin position="12"/>
        <end position="29"/>
    </location>
</feature>
<dbReference type="RefSeq" id="WP_102227461.1">
    <property type="nucleotide sequence ID" value="NZ_PNFY01000005.1"/>
</dbReference>
<dbReference type="EMBL" id="PNHE01000011">
    <property type="protein sequence ID" value="PMC58558.1"/>
    <property type="molecule type" value="Genomic_DNA"/>
</dbReference>
<keyword evidence="7" id="KW-0479">Metal-binding</keyword>
<evidence type="ECO:0000256" key="7">
    <source>
        <dbReference type="PIRSR" id="PIRSR600715-1"/>
    </source>
</evidence>
<comment type="caution">
    <text evidence="9">The sequence shown here is derived from an EMBL/GenBank/DDBJ whole genome shotgun (WGS) entry which is preliminary data.</text>
</comment>
<evidence type="ECO:0000256" key="2">
    <source>
        <dbReference type="ARBA" id="ARBA00022475"/>
    </source>
</evidence>
<evidence type="ECO:0000256" key="8">
    <source>
        <dbReference type="SAM" id="Phobius"/>
    </source>
</evidence>
<keyword evidence="4 8" id="KW-0812">Transmembrane</keyword>